<accession>A0A7S0PIW0</accession>
<keyword evidence="1" id="KW-0472">Membrane</keyword>
<keyword evidence="1" id="KW-0812">Transmembrane</keyword>
<evidence type="ECO:0000256" key="1">
    <source>
        <dbReference type="SAM" id="Phobius"/>
    </source>
</evidence>
<feature type="transmembrane region" description="Helical" evidence="1">
    <location>
        <begin position="130"/>
        <end position="148"/>
    </location>
</feature>
<proteinExistence type="predicted"/>
<feature type="transmembrane region" description="Helical" evidence="1">
    <location>
        <begin position="101"/>
        <end position="123"/>
    </location>
</feature>
<feature type="transmembrane region" description="Helical" evidence="1">
    <location>
        <begin position="71"/>
        <end position="89"/>
    </location>
</feature>
<evidence type="ECO:0000313" key="2">
    <source>
        <dbReference type="EMBL" id="CAD8574497.1"/>
    </source>
</evidence>
<dbReference type="AlphaFoldDB" id="A0A7S0PIW0"/>
<organism evidence="2">
    <name type="scientific">Leptocylindrus aporus</name>
    <dbReference type="NCBI Taxonomy" id="1398097"/>
    <lineage>
        <taxon>Eukaryota</taxon>
        <taxon>Sar</taxon>
        <taxon>Stramenopiles</taxon>
        <taxon>Ochrophyta</taxon>
        <taxon>Bacillariophyta</taxon>
        <taxon>Coscinodiscophyceae</taxon>
        <taxon>Chaetocerotophycidae</taxon>
        <taxon>Leptocylindrales</taxon>
        <taxon>Leptocylindraceae</taxon>
        <taxon>Leptocylindrus</taxon>
    </lineage>
</organism>
<feature type="transmembrane region" description="Helical" evidence="1">
    <location>
        <begin position="40"/>
        <end position="59"/>
    </location>
</feature>
<keyword evidence="1" id="KW-1133">Transmembrane helix</keyword>
<reference evidence="2" key="1">
    <citation type="submission" date="2021-01" db="EMBL/GenBank/DDBJ databases">
        <authorList>
            <person name="Corre E."/>
            <person name="Pelletier E."/>
            <person name="Niang G."/>
            <person name="Scheremetjew M."/>
            <person name="Finn R."/>
            <person name="Kale V."/>
            <person name="Holt S."/>
            <person name="Cochrane G."/>
            <person name="Meng A."/>
            <person name="Brown T."/>
            <person name="Cohen L."/>
        </authorList>
    </citation>
    <scope>NUCLEOTIDE SEQUENCE</scope>
    <source>
        <strain evidence="2">B651</strain>
    </source>
</reference>
<sequence length="269" mass="29283">MGAKNSSPVELDVIVEESVVDPTAWMIENPLAETFLLHDFPVKFMFLLGYTFYTGIKIFKSYGDKPASYKFTAMAMACTGGGLIVPIFLNGMPVFISNDAYPIAIGTSFALLHYFPVLLDVYAHSDILKAVVTVMYEVTRAYVVVLFTSSSAKVISASLFSYPVFGPIVCGAISGVGGAFMPFSKGLDPIKDGLDYKMLTAVIGATCYHIFMSTSLSDGCIEAKEKAHIHMTLFFRIDCPLSNFRVRAQKEKGLAMMKGGSISPGENYV</sequence>
<feature type="transmembrane region" description="Helical" evidence="1">
    <location>
        <begin position="160"/>
        <end position="181"/>
    </location>
</feature>
<dbReference type="EMBL" id="HBEU01000967">
    <property type="protein sequence ID" value="CAD8574497.1"/>
    <property type="molecule type" value="Transcribed_RNA"/>
</dbReference>
<gene>
    <name evidence="2" type="ORF">LDAN0322_LOCUS642</name>
</gene>
<protein>
    <submittedName>
        <fullName evidence="2">Uncharacterized protein</fullName>
    </submittedName>
</protein>
<name>A0A7S0PIW0_9STRA</name>